<accession>A0ABT1L1W9</accession>
<organism evidence="2 3">
    <name type="scientific">Nocardioides pinisoli</name>
    <dbReference type="NCBI Taxonomy" id="2950279"/>
    <lineage>
        <taxon>Bacteria</taxon>
        <taxon>Bacillati</taxon>
        <taxon>Actinomycetota</taxon>
        <taxon>Actinomycetes</taxon>
        <taxon>Propionibacteriales</taxon>
        <taxon>Nocardioidaceae</taxon>
        <taxon>Nocardioides</taxon>
    </lineage>
</organism>
<comment type="caution">
    <text evidence="2">The sequence shown here is derived from an EMBL/GenBank/DDBJ whole genome shotgun (WGS) entry which is preliminary data.</text>
</comment>
<gene>
    <name evidence="2" type="ORF">NCI01_16930</name>
</gene>
<dbReference type="Proteomes" id="UP001204524">
    <property type="component" value="Unassembled WGS sequence"/>
</dbReference>
<dbReference type="RefSeq" id="WP_254182663.1">
    <property type="nucleotide sequence ID" value="NZ_JANARS010000007.1"/>
</dbReference>
<sequence>MELILVVVVLAVLGAVAVAASRRNKERELARREDELAPVRKLAFEDITAFGEDLQQLDLEMLGHELDAGATADYQRALDAYESAKTAGDAISGPDDIRHVTGIVEDGRYAIACVRARVAGVPLPTRRPPCFFDPRHGPSVADVPFVPPDGVERDVPACALDTERVRAGAEPDVRKVMVGPQRVPYWQGGRAYEPYAMGYFGAFGPMTWMFMGGMMFGDFGSGYDGCGDDGGDGGGDGGDGDDGGGFDGGGDGGGFDGGFDGGGFDMSF</sequence>
<keyword evidence="3" id="KW-1185">Reference proteome</keyword>
<name>A0ABT1L1W9_9ACTN</name>
<feature type="region of interest" description="Disordered" evidence="1">
    <location>
        <begin position="230"/>
        <end position="252"/>
    </location>
</feature>
<reference evidence="2 3" key="1">
    <citation type="submission" date="2022-06" db="EMBL/GenBank/DDBJ databases">
        <authorList>
            <person name="So Y."/>
        </authorList>
    </citation>
    <scope>NUCLEOTIDE SEQUENCE [LARGE SCALE GENOMIC DNA]</scope>
    <source>
        <strain evidence="2 3">STR3</strain>
    </source>
</reference>
<proteinExistence type="predicted"/>
<evidence type="ECO:0000256" key="1">
    <source>
        <dbReference type="SAM" id="MobiDB-lite"/>
    </source>
</evidence>
<evidence type="ECO:0008006" key="4">
    <source>
        <dbReference type="Google" id="ProtNLM"/>
    </source>
</evidence>
<evidence type="ECO:0000313" key="2">
    <source>
        <dbReference type="EMBL" id="MCP3423491.1"/>
    </source>
</evidence>
<dbReference type="EMBL" id="JANARS010000007">
    <property type="protein sequence ID" value="MCP3423491.1"/>
    <property type="molecule type" value="Genomic_DNA"/>
</dbReference>
<protein>
    <recommendedName>
        <fullName evidence="4">DUF1542 domain-containing protein</fullName>
    </recommendedName>
</protein>
<evidence type="ECO:0000313" key="3">
    <source>
        <dbReference type="Proteomes" id="UP001204524"/>
    </source>
</evidence>